<feature type="active site" description="Charge relay system" evidence="6 7">
    <location>
        <position position="368"/>
    </location>
</feature>
<dbReference type="Proteomes" id="UP001295423">
    <property type="component" value="Unassembled WGS sequence"/>
</dbReference>
<gene>
    <name evidence="11" type="ORF">CYCCA115_LOCUS6430</name>
</gene>
<dbReference type="GO" id="GO:0012505">
    <property type="term" value="C:endomembrane system"/>
    <property type="evidence" value="ECO:0007669"/>
    <property type="project" value="UniProtKB-ARBA"/>
</dbReference>
<dbReference type="InterPro" id="IPR002884">
    <property type="entry name" value="P_dom"/>
</dbReference>
<dbReference type="PRINTS" id="PR00723">
    <property type="entry name" value="SUBTILISIN"/>
</dbReference>
<reference evidence="11" key="1">
    <citation type="submission" date="2023-08" db="EMBL/GenBank/DDBJ databases">
        <authorList>
            <person name="Audoor S."/>
            <person name="Bilcke G."/>
        </authorList>
    </citation>
    <scope>NUCLEOTIDE SEQUENCE</scope>
</reference>
<dbReference type="InterPro" id="IPR023828">
    <property type="entry name" value="Peptidase_S8_Ser-AS"/>
</dbReference>
<feature type="active site" description="Charge relay system" evidence="6 7">
    <location>
        <position position="72"/>
    </location>
</feature>
<dbReference type="SUPFAM" id="SSF49785">
    <property type="entry name" value="Galactose-binding domain-like"/>
    <property type="match status" value="1"/>
</dbReference>
<dbReference type="Pfam" id="PF01483">
    <property type="entry name" value="P_proprotein"/>
    <property type="match status" value="1"/>
</dbReference>
<dbReference type="EMBL" id="CAKOGP040000779">
    <property type="protein sequence ID" value="CAJ1939105.1"/>
    <property type="molecule type" value="Genomic_DNA"/>
</dbReference>
<dbReference type="InterPro" id="IPR022398">
    <property type="entry name" value="Peptidase_S8_His-AS"/>
</dbReference>
<dbReference type="Gene3D" id="2.60.120.260">
    <property type="entry name" value="Galactose-binding domain-like"/>
    <property type="match status" value="1"/>
</dbReference>
<keyword evidence="1 7" id="KW-0645">Protease</keyword>
<feature type="domain" description="P/Homo B" evidence="10">
    <location>
        <begin position="447"/>
        <end position="582"/>
    </location>
</feature>
<keyword evidence="9" id="KW-0732">Signal</keyword>
<dbReference type="GO" id="GO:0004252">
    <property type="term" value="F:serine-type endopeptidase activity"/>
    <property type="evidence" value="ECO:0007669"/>
    <property type="project" value="UniProtKB-UniRule"/>
</dbReference>
<evidence type="ECO:0000256" key="3">
    <source>
        <dbReference type="ARBA" id="ARBA00022825"/>
    </source>
</evidence>
<evidence type="ECO:0000256" key="1">
    <source>
        <dbReference type="ARBA" id="ARBA00022670"/>
    </source>
</evidence>
<dbReference type="GO" id="GO:0016020">
    <property type="term" value="C:membrane"/>
    <property type="evidence" value="ECO:0007669"/>
    <property type="project" value="TreeGrafter"/>
</dbReference>
<dbReference type="Gene3D" id="3.40.50.200">
    <property type="entry name" value="Peptidase S8/S53 domain"/>
    <property type="match status" value="2"/>
</dbReference>
<feature type="compositionally biased region" description="Polar residues" evidence="8">
    <location>
        <begin position="721"/>
        <end position="745"/>
    </location>
</feature>
<dbReference type="SUPFAM" id="SSF52743">
    <property type="entry name" value="Subtilisin-like"/>
    <property type="match status" value="1"/>
</dbReference>
<feature type="active site" description="Charge relay system" evidence="6 7">
    <location>
        <position position="109"/>
    </location>
</feature>
<comment type="caution">
    <text evidence="11">The sequence shown here is derived from an EMBL/GenBank/DDBJ whole genome shotgun (WGS) entry which is preliminary data.</text>
</comment>
<accession>A0AAD2FHK6</accession>
<dbReference type="PROSITE" id="PS51892">
    <property type="entry name" value="SUBTILASE"/>
    <property type="match status" value="1"/>
</dbReference>
<feature type="region of interest" description="Disordered" evidence="8">
    <location>
        <begin position="721"/>
        <end position="757"/>
    </location>
</feature>
<organism evidence="11 12">
    <name type="scientific">Cylindrotheca closterium</name>
    <dbReference type="NCBI Taxonomy" id="2856"/>
    <lineage>
        <taxon>Eukaryota</taxon>
        <taxon>Sar</taxon>
        <taxon>Stramenopiles</taxon>
        <taxon>Ochrophyta</taxon>
        <taxon>Bacillariophyta</taxon>
        <taxon>Bacillariophyceae</taxon>
        <taxon>Bacillariophycidae</taxon>
        <taxon>Bacillariales</taxon>
        <taxon>Bacillariaceae</taxon>
        <taxon>Cylindrotheca</taxon>
    </lineage>
</organism>
<dbReference type="AlphaFoldDB" id="A0AAD2FHK6"/>
<evidence type="ECO:0000256" key="2">
    <source>
        <dbReference type="ARBA" id="ARBA00022801"/>
    </source>
</evidence>
<dbReference type="InterPro" id="IPR036852">
    <property type="entry name" value="Peptidase_S8/S53_dom_sf"/>
</dbReference>
<dbReference type="PROSITE" id="PS00137">
    <property type="entry name" value="SUBTILASE_HIS"/>
    <property type="match status" value="1"/>
</dbReference>
<evidence type="ECO:0000256" key="6">
    <source>
        <dbReference type="PIRSR" id="PIRSR615500-1"/>
    </source>
</evidence>
<protein>
    <recommendedName>
        <fullName evidence="5">subtilisin</fullName>
        <ecNumber evidence="5">3.4.21.62</ecNumber>
    </recommendedName>
</protein>
<name>A0AAD2FHK6_9STRA</name>
<evidence type="ECO:0000259" key="10">
    <source>
        <dbReference type="PROSITE" id="PS51829"/>
    </source>
</evidence>
<comment type="similarity">
    <text evidence="7">Belongs to the peptidase S8 family.</text>
</comment>
<dbReference type="InterPro" id="IPR015500">
    <property type="entry name" value="Peptidase_S8_subtilisin-rel"/>
</dbReference>
<keyword evidence="12" id="KW-1185">Reference proteome</keyword>
<proteinExistence type="inferred from homology"/>
<evidence type="ECO:0000256" key="5">
    <source>
        <dbReference type="ARBA" id="ARBA00023619"/>
    </source>
</evidence>
<dbReference type="EC" id="3.4.21.62" evidence="5"/>
<evidence type="ECO:0000313" key="11">
    <source>
        <dbReference type="EMBL" id="CAJ1939105.1"/>
    </source>
</evidence>
<feature type="signal peptide" evidence="9">
    <location>
        <begin position="1"/>
        <end position="26"/>
    </location>
</feature>
<evidence type="ECO:0000256" key="9">
    <source>
        <dbReference type="SAM" id="SignalP"/>
    </source>
</evidence>
<comment type="catalytic activity">
    <reaction evidence="4">
        <text>Hydrolysis of proteins with broad specificity for peptide bonds, and a preference for a large uncharged residue in P1. Hydrolyzes peptide amides.</text>
        <dbReference type="EC" id="3.4.21.62"/>
    </reaction>
</comment>
<dbReference type="PANTHER" id="PTHR42884">
    <property type="entry name" value="PROPROTEIN CONVERTASE SUBTILISIN/KEXIN-RELATED"/>
    <property type="match status" value="1"/>
</dbReference>
<sequence>MLKPALPSVFLVLFTIQWFCVYPTQSTSTRRAAATFNDPDFNLQQWAFEMINLYPVWEKGLFGKGIRIRVNDGGVDPNHAEFQGRFDIDASCDKYEPYFYREDFEFGQHGTVVASLIGASGNNSQCAMGVAPEVTISSCVVIEAPSLDRTFGDGSYPAFKLDTFDISQNSFGRTPCYPTFDYNFSGTFADIMECPFLYRDNEDYIFEGEVYNLTHPCDVCEFPTSNPDEVCSFAIYEHCDAYFEKEQDECLTILDEYITRGECSFWQDYDRVSEAIEKGATEGRGGKGVIYVYASGNNFAYGDNTNFQQQGRFIIFVGAVGKNGQHTLYSTPGASVFLTAPAGDYEDADTLIAAYAGGGCDETGVGTSFSSPLVSGVIALMLQVNPDLTWRDVQGILAKTSRPVNHTIFDDTSQTTNGAGLTHSNLYGFGLVDAMAAVTAAENWTSYGEEQLITAKVTDLNLEIGDDPSVPVMSETFVESSGPRVIVENVEVDIYLEHLSRGHLQITLTSPDGTVSELAPGSLPENGQDDRPWDFRTVRSWGELADGVWKLSIVDNTEGDVSTCADMADWKVLEIPFGIASPVGCEYYEVRGALQDGANVDKVNSLIDQDILNGCCSCGGGQQVNGACESSAGFNATCAEVESEGICVNGSPTGAAEFLLRKDPRGITMREACCVGGGGTIYNDASTFQDILLGWELRIYGHEGSPAPMAPSIVPQVSPTMGPSMATQRPTNTEQPITIQPTSTVPAPRPPSSDDVATSTAFRQSLSHYHWVCIISGMAALFLLHN</sequence>
<keyword evidence="3 7" id="KW-0720">Serine protease</keyword>
<evidence type="ECO:0000256" key="8">
    <source>
        <dbReference type="SAM" id="MobiDB-lite"/>
    </source>
</evidence>
<dbReference type="InterPro" id="IPR008979">
    <property type="entry name" value="Galactose-bd-like_sf"/>
</dbReference>
<dbReference type="Pfam" id="PF00082">
    <property type="entry name" value="Peptidase_S8"/>
    <property type="match status" value="1"/>
</dbReference>
<keyword evidence="2 7" id="KW-0378">Hydrolase</keyword>
<dbReference type="InterPro" id="IPR000209">
    <property type="entry name" value="Peptidase_S8/S53_dom"/>
</dbReference>
<dbReference type="GO" id="GO:0016485">
    <property type="term" value="P:protein processing"/>
    <property type="evidence" value="ECO:0007669"/>
    <property type="project" value="TreeGrafter"/>
</dbReference>
<dbReference type="GO" id="GO:0005737">
    <property type="term" value="C:cytoplasm"/>
    <property type="evidence" value="ECO:0007669"/>
    <property type="project" value="UniProtKB-ARBA"/>
</dbReference>
<dbReference type="PROSITE" id="PS00138">
    <property type="entry name" value="SUBTILASE_SER"/>
    <property type="match status" value="1"/>
</dbReference>
<evidence type="ECO:0000313" key="12">
    <source>
        <dbReference type="Proteomes" id="UP001295423"/>
    </source>
</evidence>
<evidence type="ECO:0000256" key="4">
    <source>
        <dbReference type="ARBA" id="ARBA00023529"/>
    </source>
</evidence>
<dbReference type="PANTHER" id="PTHR42884:SF14">
    <property type="entry name" value="NEUROENDOCRINE CONVERTASE 1"/>
    <property type="match status" value="1"/>
</dbReference>
<dbReference type="PROSITE" id="PS51829">
    <property type="entry name" value="P_HOMO_B"/>
    <property type="match status" value="1"/>
</dbReference>
<evidence type="ECO:0000256" key="7">
    <source>
        <dbReference type="PROSITE-ProRule" id="PRU01240"/>
    </source>
</evidence>
<feature type="chain" id="PRO_5041991612" description="subtilisin" evidence="9">
    <location>
        <begin position="27"/>
        <end position="786"/>
    </location>
</feature>